<proteinExistence type="predicted"/>
<reference evidence="4" key="3">
    <citation type="submission" date="2025-04" db="UniProtKB">
        <authorList>
            <consortium name="RefSeq"/>
        </authorList>
    </citation>
    <scope>IDENTIFICATION</scope>
    <source>
        <strain evidence="4">CBS 304.34</strain>
    </source>
</reference>
<dbReference type="Proteomes" id="UP000504636">
    <property type="component" value="Unplaced"/>
</dbReference>
<gene>
    <name evidence="2 4" type="ORF">BDZ99DRAFT_54829</name>
</gene>
<name>A0A6A6YHU0_9PEZI</name>
<reference evidence="4" key="2">
    <citation type="submission" date="2020-04" db="EMBL/GenBank/DDBJ databases">
        <authorList>
            <consortium name="NCBI Genome Project"/>
        </authorList>
    </citation>
    <scope>NUCLEOTIDE SEQUENCE</scope>
    <source>
        <strain evidence="4">CBS 304.34</strain>
    </source>
</reference>
<evidence type="ECO:0000256" key="1">
    <source>
        <dbReference type="SAM" id="MobiDB-lite"/>
    </source>
</evidence>
<dbReference type="GeneID" id="54467815"/>
<dbReference type="EMBL" id="MU003703">
    <property type="protein sequence ID" value="KAF2808396.1"/>
    <property type="molecule type" value="Genomic_DNA"/>
</dbReference>
<organism evidence="2">
    <name type="scientific">Mytilinidion resinicola</name>
    <dbReference type="NCBI Taxonomy" id="574789"/>
    <lineage>
        <taxon>Eukaryota</taxon>
        <taxon>Fungi</taxon>
        <taxon>Dikarya</taxon>
        <taxon>Ascomycota</taxon>
        <taxon>Pezizomycotina</taxon>
        <taxon>Dothideomycetes</taxon>
        <taxon>Pleosporomycetidae</taxon>
        <taxon>Mytilinidiales</taxon>
        <taxon>Mytilinidiaceae</taxon>
        <taxon>Mytilinidion</taxon>
    </lineage>
</organism>
<evidence type="ECO:0000313" key="4">
    <source>
        <dbReference type="RefSeq" id="XP_033575360.1"/>
    </source>
</evidence>
<keyword evidence="3" id="KW-1185">Reference proteome</keyword>
<evidence type="ECO:0000313" key="3">
    <source>
        <dbReference type="Proteomes" id="UP000504636"/>
    </source>
</evidence>
<dbReference type="AlphaFoldDB" id="A0A6A6YHU0"/>
<dbReference type="RefSeq" id="XP_033575360.1">
    <property type="nucleotide sequence ID" value="XM_033726922.1"/>
</dbReference>
<feature type="region of interest" description="Disordered" evidence="1">
    <location>
        <begin position="80"/>
        <end position="152"/>
    </location>
</feature>
<evidence type="ECO:0000313" key="2">
    <source>
        <dbReference type="EMBL" id="KAF2808396.1"/>
    </source>
</evidence>
<reference evidence="2 4" key="1">
    <citation type="journal article" date="2020" name="Stud. Mycol.">
        <title>101 Dothideomycetes genomes: a test case for predicting lifestyles and emergence of pathogens.</title>
        <authorList>
            <person name="Haridas S."/>
            <person name="Albert R."/>
            <person name="Binder M."/>
            <person name="Bloem J."/>
            <person name="Labutti K."/>
            <person name="Salamov A."/>
            <person name="Andreopoulos B."/>
            <person name="Baker S."/>
            <person name="Barry K."/>
            <person name="Bills G."/>
            <person name="Bluhm B."/>
            <person name="Cannon C."/>
            <person name="Castanera R."/>
            <person name="Culley D."/>
            <person name="Daum C."/>
            <person name="Ezra D."/>
            <person name="Gonzalez J."/>
            <person name="Henrissat B."/>
            <person name="Kuo A."/>
            <person name="Liang C."/>
            <person name="Lipzen A."/>
            <person name="Lutzoni F."/>
            <person name="Magnuson J."/>
            <person name="Mondo S."/>
            <person name="Nolan M."/>
            <person name="Ohm R."/>
            <person name="Pangilinan J."/>
            <person name="Park H.-J."/>
            <person name="Ramirez L."/>
            <person name="Alfaro M."/>
            <person name="Sun H."/>
            <person name="Tritt A."/>
            <person name="Yoshinaga Y."/>
            <person name="Zwiers L.-H."/>
            <person name="Turgeon B."/>
            <person name="Goodwin S."/>
            <person name="Spatafora J."/>
            <person name="Crous P."/>
            <person name="Grigoriev I."/>
        </authorList>
    </citation>
    <scope>NUCLEOTIDE SEQUENCE</scope>
    <source>
        <strain evidence="2 4">CBS 304.34</strain>
    </source>
</reference>
<protein>
    <submittedName>
        <fullName evidence="2 4">Uncharacterized protein</fullName>
    </submittedName>
</protein>
<accession>A0A6A6YHU0</accession>
<sequence>MCRGRRCSQCALVRHCLGCLNGCSTNKSARHRGSSPRGMWKLVKALQAAANSRIHEAACSTSVLGTFFTPSPKVTGFITVTGAPPATRNRDSAPDCPAAQLHNTDLSSAPLKPRKLPARSRFSDRSRPPATIGSRLHDSPDSSQLGVSPPEASFRARNAGHQRQGRLLALWGNERLFLSRERSGRVTKLTKNGCTDRGWCFAFQRWRRIPQSLLAINNAHSTRLIDRSLHLCGVV</sequence>